<dbReference type="InterPro" id="IPR050706">
    <property type="entry name" value="Cyclic-di-GMP_PDE-like"/>
</dbReference>
<name>A0A917V0I1_9PSED</name>
<dbReference type="InterPro" id="IPR043128">
    <property type="entry name" value="Rev_trsase/Diguanyl_cyclase"/>
</dbReference>
<proteinExistence type="predicted"/>
<dbReference type="Gene3D" id="3.30.110.200">
    <property type="match status" value="1"/>
</dbReference>
<keyword evidence="1" id="KW-1133">Transmembrane helix</keyword>
<keyword evidence="6" id="KW-1185">Reference proteome</keyword>
<dbReference type="Pfam" id="PF00990">
    <property type="entry name" value="GGDEF"/>
    <property type="match status" value="1"/>
</dbReference>
<evidence type="ECO:0000259" key="2">
    <source>
        <dbReference type="PROSITE" id="PS50883"/>
    </source>
</evidence>
<dbReference type="InterPro" id="IPR032244">
    <property type="entry name" value="LapD_MoxY_N"/>
</dbReference>
<feature type="domain" description="HAMP" evidence="3">
    <location>
        <begin position="172"/>
        <end position="224"/>
    </location>
</feature>
<dbReference type="GO" id="GO:0016020">
    <property type="term" value="C:membrane"/>
    <property type="evidence" value="ECO:0007669"/>
    <property type="project" value="InterPro"/>
</dbReference>
<dbReference type="CDD" id="cd01948">
    <property type="entry name" value="EAL"/>
    <property type="match status" value="1"/>
</dbReference>
<evidence type="ECO:0000256" key="1">
    <source>
        <dbReference type="SAM" id="Phobius"/>
    </source>
</evidence>
<feature type="domain" description="EAL" evidence="2">
    <location>
        <begin position="411"/>
        <end position="651"/>
    </location>
</feature>
<dbReference type="InterPro" id="IPR001633">
    <property type="entry name" value="EAL_dom"/>
</dbReference>
<feature type="domain" description="GGDEF" evidence="4">
    <location>
        <begin position="266"/>
        <end position="401"/>
    </location>
</feature>
<dbReference type="InterPro" id="IPR003660">
    <property type="entry name" value="HAMP_dom"/>
</dbReference>
<dbReference type="PROSITE" id="PS50885">
    <property type="entry name" value="HAMP"/>
    <property type="match status" value="1"/>
</dbReference>
<dbReference type="PROSITE" id="PS50883">
    <property type="entry name" value="EAL"/>
    <property type="match status" value="1"/>
</dbReference>
<dbReference type="SMART" id="SM00304">
    <property type="entry name" value="HAMP"/>
    <property type="match status" value="1"/>
</dbReference>
<keyword evidence="1" id="KW-0472">Membrane</keyword>
<dbReference type="SMART" id="SM00052">
    <property type="entry name" value="EAL"/>
    <property type="match status" value="1"/>
</dbReference>
<dbReference type="GO" id="GO:0071111">
    <property type="term" value="F:cyclic-guanylate-specific phosphodiesterase activity"/>
    <property type="evidence" value="ECO:0007669"/>
    <property type="project" value="InterPro"/>
</dbReference>
<dbReference type="PANTHER" id="PTHR33121:SF23">
    <property type="entry name" value="CYCLIC DI-GMP PHOSPHODIESTERASE PDEB"/>
    <property type="match status" value="1"/>
</dbReference>
<sequence>MSLFKQLFLGICLFLVIAFTGSFLASLESSRDQSIEQLQSHAQDAATALAMTLTPNIDDPAMVDLLVSSIFDSGYYDRIRVLDVQNGDRVITERTSANETSDVPAWFERLVRIDAQPAEAVVMRGWDQAARVQVSSHPRFAITRLWDSAMGSLAWLLGCGVVAAVLGGLLLRAQLRPLDYLVRQSEAIAIRQFLSVPELPRTPELRRVVGAMNLMVEKLKAVFQEQAERSEQLRDEAYLDSLTGLANRRRLDLQMEQSLSSDEQASHGAFLMVRLDDLAGVNGRLGGHATDDLLRRIADALRRHSRPALGSEGLVARSRGGQFAILAPGLLGEEAERLAAALVADLQKMAQGDECLSTIRIHVGVTLYRIGDSPKALLVRVDDALAAAAWQGDFVWSSTGDGSAGRVTNEQDTWRTRLDTALRERRFILYFQPVKSLTAPGGTLQYKALARLLNENGDVVNAGRFLPWIERFGWSERLDTVMLDLLLEQMKGHDARMSLSLSRAAVADERARETLIQQLSEHPEVSRRLTLELDEQHLPDQAGLEALAMTLRSLTGTGLAIQHFGGRFSLIGNLARLGLDYLKLDGSYIRHIDVEADKRLFVEAVQQAASSINLPVIAERVETQGELDVLREMNIAGATGERLGVPEPWNS</sequence>
<dbReference type="Proteomes" id="UP000635983">
    <property type="component" value="Unassembled WGS sequence"/>
</dbReference>
<dbReference type="NCBIfam" id="TIGR00254">
    <property type="entry name" value="GGDEF"/>
    <property type="match status" value="1"/>
</dbReference>
<dbReference type="SUPFAM" id="SSF55073">
    <property type="entry name" value="Nucleotide cyclase"/>
    <property type="match status" value="1"/>
</dbReference>
<dbReference type="Gene3D" id="3.30.70.270">
    <property type="match status" value="1"/>
</dbReference>
<evidence type="ECO:0000259" key="4">
    <source>
        <dbReference type="PROSITE" id="PS50887"/>
    </source>
</evidence>
<dbReference type="Pfam" id="PF00563">
    <property type="entry name" value="EAL"/>
    <property type="match status" value="1"/>
</dbReference>
<dbReference type="GO" id="GO:0007165">
    <property type="term" value="P:signal transduction"/>
    <property type="evidence" value="ECO:0007669"/>
    <property type="project" value="InterPro"/>
</dbReference>
<dbReference type="SUPFAM" id="SSF141868">
    <property type="entry name" value="EAL domain-like"/>
    <property type="match status" value="1"/>
</dbReference>
<dbReference type="InterPro" id="IPR000160">
    <property type="entry name" value="GGDEF_dom"/>
</dbReference>
<dbReference type="SMART" id="SM00267">
    <property type="entry name" value="GGDEF"/>
    <property type="match status" value="1"/>
</dbReference>
<dbReference type="Gene3D" id="6.20.270.20">
    <property type="entry name" value="LapD/MoxY periplasmic domain"/>
    <property type="match status" value="1"/>
</dbReference>
<dbReference type="PANTHER" id="PTHR33121">
    <property type="entry name" value="CYCLIC DI-GMP PHOSPHODIESTERASE PDEF"/>
    <property type="match status" value="1"/>
</dbReference>
<organism evidence="5 6">
    <name type="scientific">Pseudomonas matsuisoli</name>
    <dbReference type="NCBI Taxonomy" id="1515666"/>
    <lineage>
        <taxon>Bacteria</taxon>
        <taxon>Pseudomonadati</taxon>
        <taxon>Pseudomonadota</taxon>
        <taxon>Gammaproteobacteria</taxon>
        <taxon>Pseudomonadales</taxon>
        <taxon>Pseudomonadaceae</taxon>
        <taxon>Pseudomonas</taxon>
    </lineage>
</organism>
<dbReference type="Pfam" id="PF16448">
    <property type="entry name" value="LapD_MoxY_N"/>
    <property type="match status" value="1"/>
</dbReference>
<gene>
    <name evidence="5" type="ORF">GCM10009304_33840</name>
</gene>
<comment type="caution">
    <text evidence="5">The sequence shown here is derived from an EMBL/GenBank/DDBJ whole genome shotgun (WGS) entry which is preliminary data.</text>
</comment>
<evidence type="ECO:0000313" key="5">
    <source>
        <dbReference type="EMBL" id="GGK05001.1"/>
    </source>
</evidence>
<dbReference type="InterPro" id="IPR029787">
    <property type="entry name" value="Nucleotide_cyclase"/>
</dbReference>
<keyword evidence="1" id="KW-0812">Transmembrane</keyword>
<dbReference type="Gene3D" id="3.20.20.450">
    <property type="entry name" value="EAL domain"/>
    <property type="match status" value="1"/>
</dbReference>
<dbReference type="RefSeq" id="WP_188984767.1">
    <property type="nucleotide sequence ID" value="NZ_BMPO01000008.1"/>
</dbReference>
<evidence type="ECO:0000313" key="6">
    <source>
        <dbReference type="Proteomes" id="UP000635983"/>
    </source>
</evidence>
<dbReference type="CDD" id="cd01949">
    <property type="entry name" value="GGDEF"/>
    <property type="match status" value="1"/>
</dbReference>
<feature type="transmembrane region" description="Helical" evidence="1">
    <location>
        <begin position="153"/>
        <end position="171"/>
    </location>
</feature>
<dbReference type="AlphaFoldDB" id="A0A917V0I1"/>
<protein>
    <submittedName>
        <fullName evidence="5">GGDEF domain-containing protein</fullName>
    </submittedName>
</protein>
<dbReference type="PROSITE" id="PS50887">
    <property type="entry name" value="GGDEF"/>
    <property type="match status" value="1"/>
</dbReference>
<reference evidence="5" key="2">
    <citation type="submission" date="2020-09" db="EMBL/GenBank/DDBJ databases">
        <authorList>
            <person name="Sun Q."/>
            <person name="Ohkuma M."/>
        </authorList>
    </citation>
    <scope>NUCLEOTIDE SEQUENCE</scope>
    <source>
        <strain evidence="5">JCM 30078</strain>
    </source>
</reference>
<accession>A0A917V0I1</accession>
<dbReference type="EMBL" id="BMPO01000008">
    <property type="protein sequence ID" value="GGK05001.1"/>
    <property type="molecule type" value="Genomic_DNA"/>
</dbReference>
<dbReference type="InterPro" id="IPR035919">
    <property type="entry name" value="EAL_sf"/>
</dbReference>
<evidence type="ECO:0000259" key="3">
    <source>
        <dbReference type="PROSITE" id="PS50885"/>
    </source>
</evidence>
<reference evidence="5" key="1">
    <citation type="journal article" date="2014" name="Int. J. Syst. Evol. Microbiol.">
        <title>Complete genome sequence of Corynebacterium casei LMG S-19264T (=DSM 44701T), isolated from a smear-ripened cheese.</title>
        <authorList>
            <consortium name="US DOE Joint Genome Institute (JGI-PGF)"/>
            <person name="Walter F."/>
            <person name="Albersmeier A."/>
            <person name="Kalinowski J."/>
            <person name="Ruckert C."/>
        </authorList>
    </citation>
    <scope>NUCLEOTIDE SEQUENCE</scope>
    <source>
        <strain evidence="5">JCM 30078</strain>
    </source>
</reference>
<dbReference type="InterPro" id="IPR042461">
    <property type="entry name" value="LapD_MoxY_peri_C"/>
</dbReference>